<dbReference type="InterPro" id="IPR011059">
    <property type="entry name" value="Metal-dep_hydrolase_composite"/>
</dbReference>
<evidence type="ECO:0000256" key="1">
    <source>
        <dbReference type="ARBA" id="ARBA00001936"/>
    </source>
</evidence>
<dbReference type="SUPFAM" id="SSF51556">
    <property type="entry name" value="Metallo-dependent hydrolases"/>
    <property type="match status" value="1"/>
</dbReference>
<comment type="cofactor">
    <cofactor evidence="1 8">
        <name>Mn(2+)</name>
        <dbReference type="ChEBI" id="CHEBI:29035"/>
    </cofactor>
</comment>
<evidence type="ECO:0000256" key="5">
    <source>
        <dbReference type="ARBA" id="ARBA00023211"/>
    </source>
</evidence>
<sequence>MTTKQQIESAQGKRPADLVIKNGKIADVYNRTIITGEDLAVTDGMITGIGQYEGRETIDAGGKFIVPGLIDAHVHIESSMMTPENFSRTIVPRGVTTAVTDPHEIGNVLGEKGVAYMIEAGKNAAADLFTMLPSSVPSTPFETSGAELSAMDLAPFTGDANVLGLAEVMDYPAVAGADEDMLKKIQVAKEAGKTVDGHASGLPNEALNVYRTAGIETDHECTTAAEAADRIRRGFYVMLREGSVAKDVLALLPAVTEANSHRFMFCTDDKHPDDLLAEGSIDHNIRLAVDFGIPPLTAISMATLNPAVCYGLKTKGAVAPGCEATFLFVEDLDNFHAETVFVKGKLSAQNGQMIADDPVSNELPPGLTDSVKIGAVLPEDFKVEVGTDRRANIIGVQANSLLTDHLTEKVNTNDKGQFIPDTEKDLLTLAVIERHGRTGGKGVGIVKGLGLKRGAIATTIAHDSHNIIAAGTNEDDLAKAAQMLAVNEGGLVIVCDGEEIASLALPVAGLMSTAGASEIAADLDLLHEAFKTIGSEGGFNPFLTLSFLALPVIPSLKMTDKGLFSTKRMTHIPVAFERE</sequence>
<evidence type="ECO:0000256" key="2">
    <source>
        <dbReference type="ARBA" id="ARBA00006773"/>
    </source>
</evidence>
<dbReference type="EC" id="3.5.4.2" evidence="3 8"/>
<reference evidence="11 12" key="1">
    <citation type="submission" date="2017-10" db="EMBL/GenBank/DDBJ databases">
        <title>Bacillus sp. nov., a halophilic bacterium isolated from a Yangshapao Lake.</title>
        <authorList>
            <person name="Wang H."/>
        </authorList>
    </citation>
    <scope>NUCLEOTIDE SEQUENCE [LARGE SCALE GENOMIC DNA]</scope>
    <source>
        <strain evidence="11 12">YSP-3</strain>
    </source>
</reference>
<evidence type="ECO:0000256" key="6">
    <source>
        <dbReference type="ARBA" id="ARBA00047720"/>
    </source>
</evidence>
<evidence type="ECO:0000256" key="7">
    <source>
        <dbReference type="ARBA" id="ARBA00069718"/>
    </source>
</evidence>
<gene>
    <name evidence="8 11" type="primary">ade</name>
    <name evidence="11" type="ORF">CR205_14455</name>
</gene>
<dbReference type="InterPro" id="IPR026912">
    <property type="entry name" value="Adenine_deam_C"/>
</dbReference>
<dbReference type="InterPro" id="IPR006680">
    <property type="entry name" value="Amidohydro-rel"/>
</dbReference>
<dbReference type="GO" id="GO:0000034">
    <property type="term" value="F:adenine deaminase activity"/>
    <property type="evidence" value="ECO:0007669"/>
    <property type="project" value="UniProtKB-UniRule"/>
</dbReference>
<dbReference type="Gene3D" id="3.20.20.140">
    <property type="entry name" value="Metal-dependent hydrolases"/>
    <property type="match status" value="1"/>
</dbReference>
<dbReference type="Pfam" id="PF13382">
    <property type="entry name" value="Adenine_deam_C"/>
    <property type="match status" value="1"/>
</dbReference>
<dbReference type="AlphaFoldDB" id="A0A2W0HHG7"/>
<keyword evidence="12" id="KW-1185">Reference proteome</keyword>
<accession>A0A2W0HHG7</accession>
<evidence type="ECO:0000259" key="10">
    <source>
        <dbReference type="Pfam" id="PF13382"/>
    </source>
</evidence>
<dbReference type="EMBL" id="PDOF01000002">
    <property type="protein sequence ID" value="PYZ96875.1"/>
    <property type="molecule type" value="Genomic_DNA"/>
</dbReference>
<comment type="caution">
    <text evidence="11">The sequence shown here is derived from an EMBL/GenBank/DDBJ whole genome shotgun (WGS) entry which is preliminary data.</text>
</comment>
<feature type="domain" description="Adenine deaminase C-terminal" evidence="10">
    <location>
        <begin position="401"/>
        <end position="568"/>
    </location>
</feature>
<evidence type="ECO:0000256" key="8">
    <source>
        <dbReference type="HAMAP-Rule" id="MF_01518"/>
    </source>
</evidence>
<dbReference type="PANTHER" id="PTHR11113:SF2">
    <property type="entry name" value="ADENINE DEAMINASE"/>
    <property type="match status" value="1"/>
</dbReference>
<feature type="domain" description="Amidohydrolase-related" evidence="9">
    <location>
        <begin position="64"/>
        <end position="346"/>
    </location>
</feature>
<evidence type="ECO:0000313" key="11">
    <source>
        <dbReference type="EMBL" id="PYZ96875.1"/>
    </source>
</evidence>
<evidence type="ECO:0000259" key="9">
    <source>
        <dbReference type="Pfam" id="PF01979"/>
    </source>
</evidence>
<protein>
    <recommendedName>
        <fullName evidence="7 8">Adenine deaminase</fullName>
        <shortName evidence="8">Adenase</shortName>
        <shortName evidence="8">Adenine aminase</shortName>
        <ecNumber evidence="3 8">3.5.4.2</ecNumber>
    </recommendedName>
</protein>
<evidence type="ECO:0000313" key="12">
    <source>
        <dbReference type="Proteomes" id="UP000248066"/>
    </source>
</evidence>
<organism evidence="11 12">
    <name type="scientific">Alteribacter lacisalsi</name>
    <dbReference type="NCBI Taxonomy" id="2045244"/>
    <lineage>
        <taxon>Bacteria</taxon>
        <taxon>Bacillati</taxon>
        <taxon>Bacillota</taxon>
        <taxon>Bacilli</taxon>
        <taxon>Bacillales</taxon>
        <taxon>Bacillaceae</taxon>
        <taxon>Alteribacter</taxon>
    </lineage>
</organism>
<dbReference type="GO" id="GO:0006146">
    <property type="term" value="P:adenine catabolic process"/>
    <property type="evidence" value="ECO:0007669"/>
    <property type="project" value="InterPro"/>
</dbReference>
<dbReference type="OrthoDB" id="9775607at2"/>
<dbReference type="Pfam" id="PF01979">
    <property type="entry name" value="Amidohydro_1"/>
    <property type="match status" value="1"/>
</dbReference>
<dbReference type="PANTHER" id="PTHR11113">
    <property type="entry name" value="N-ACETYLGLUCOSAMINE-6-PHOSPHATE DEACETYLASE"/>
    <property type="match status" value="1"/>
</dbReference>
<dbReference type="Proteomes" id="UP000248066">
    <property type="component" value="Unassembled WGS sequence"/>
</dbReference>
<comment type="similarity">
    <text evidence="2 8">Belongs to the metallo-dependent hydrolases superfamily. Adenine deaminase family.</text>
</comment>
<keyword evidence="4 8" id="KW-0378">Hydrolase</keyword>
<dbReference type="HAMAP" id="MF_01518">
    <property type="entry name" value="Adenine_deamin"/>
    <property type="match status" value="1"/>
</dbReference>
<evidence type="ECO:0000256" key="4">
    <source>
        <dbReference type="ARBA" id="ARBA00022801"/>
    </source>
</evidence>
<comment type="catalytic activity">
    <reaction evidence="6 8">
        <text>adenine + H2O + H(+) = hypoxanthine + NH4(+)</text>
        <dbReference type="Rhea" id="RHEA:23688"/>
        <dbReference type="ChEBI" id="CHEBI:15377"/>
        <dbReference type="ChEBI" id="CHEBI:15378"/>
        <dbReference type="ChEBI" id="CHEBI:16708"/>
        <dbReference type="ChEBI" id="CHEBI:17368"/>
        <dbReference type="ChEBI" id="CHEBI:28938"/>
        <dbReference type="EC" id="3.5.4.2"/>
    </reaction>
</comment>
<dbReference type="SUPFAM" id="SSF51338">
    <property type="entry name" value="Composite domain of metallo-dependent hydrolases"/>
    <property type="match status" value="1"/>
</dbReference>
<dbReference type="InterPro" id="IPR032466">
    <property type="entry name" value="Metal_Hydrolase"/>
</dbReference>
<dbReference type="NCBIfam" id="TIGR01178">
    <property type="entry name" value="ade"/>
    <property type="match status" value="1"/>
</dbReference>
<dbReference type="CDD" id="cd01295">
    <property type="entry name" value="AdeC"/>
    <property type="match status" value="1"/>
</dbReference>
<name>A0A2W0HHG7_9BACI</name>
<dbReference type="RefSeq" id="WP_110520815.1">
    <property type="nucleotide sequence ID" value="NZ_PDOF01000002.1"/>
</dbReference>
<dbReference type="Gene3D" id="2.30.40.10">
    <property type="entry name" value="Urease, subunit C, domain 1"/>
    <property type="match status" value="1"/>
</dbReference>
<proteinExistence type="inferred from homology"/>
<dbReference type="FunFam" id="3.20.20.140:FF:000016">
    <property type="entry name" value="Adenine deaminase"/>
    <property type="match status" value="1"/>
</dbReference>
<evidence type="ECO:0000256" key="3">
    <source>
        <dbReference type="ARBA" id="ARBA00012782"/>
    </source>
</evidence>
<dbReference type="InterPro" id="IPR006679">
    <property type="entry name" value="Adenine_deam"/>
</dbReference>
<keyword evidence="5 8" id="KW-0464">Manganese</keyword>